<dbReference type="SMART" id="SM00387">
    <property type="entry name" value="HATPase_c"/>
    <property type="match status" value="1"/>
</dbReference>
<dbReference type="Proteomes" id="UP000664369">
    <property type="component" value="Unassembled WGS sequence"/>
</dbReference>
<name>A0ABS3QJZ5_9BACT</name>
<evidence type="ECO:0000256" key="7">
    <source>
        <dbReference type="ARBA" id="ARBA00022840"/>
    </source>
</evidence>
<dbReference type="Gene3D" id="1.25.40.10">
    <property type="entry name" value="Tetratricopeptide repeat domain"/>
    <property type="match status" value="3"/>
</dbReference>
<dbReference type="EC" id="2.7.13.3" evidence="2"/>
<evidence type="ECO:0000256" key="2">
    <source>
        <dbReference type="ARBA" id="ARBA00012438"/>
    </source>
</evidence>
<feature type="repeat" description="TPR" evidence="8">
    <location>
        <begin position="375"/>
        <end position="408"/>
    </location>
</feature>
<dbReference type="InterPro" id="IPR003594">
    <property type="entry name" value="HATPase_dom"/>
</dbReference>
<reference evidence="12 13" key="1">
    <citation type="submission" date="2021-03" db="EMBL/GenBank/DDBJ databases">
        <authorList>
            <person name="Kim M.K."/>
        </authorList>
    </citation>
    <scope>NUCLEOTIDE SEQUENCE [LARGE SCALE GENOMIC DNA]</scope>
    <source>
        <strain evidence="12 13">BT442</strain>
    </source>
</reference>
<dbReference type="SMART" id="SM00028">
    <property type="entry name" value="TPR"/>
    <property type="match status" value="2"/>
</dbReference>
<evidence type="ECO:0000256" key="3">
    <source>
        <dbReference type="ARBA" id="ARBA00022553"/>
    </source>
</evidence>
<evidence type="ECO:0000259" key="11">
    <source>
        <dbReference type="SMART" id="SM00387"/>
    </source>
</evidence>
<organism evidence="12 13">
    <name type="scientific">Hymenobacter negativus</name>
    <dbReference type="NCBI Taxonomy" id="2795026"/>
    <lineage>
        <taxon>Bacteria</taxon>
        <taxon>Pseudomonadati</taxon>
        <taxon>Bacteroidota</taxon>
        <taxon>Cytophagia</taxon>
        <taxon>Cytophagales</taxon>
        <taxon>Hymenobacteraceae</taxon>
        <taxon>Hymenobacter</taxon>
    </lineage>
</organism>
<evidence type="ECO:0000256" key="6">
    <source>
        <dbReference type="ARBA" id="ARBA00022777"/>
    </source>
</evidence>
<feature type="signal peptide" evidence="10">
    <location>
        <begin position="1"/>
        <end position="22"/>
    </location>
</feature>
<comment type="caution">
    <text evidence="12">The sequence shown here is derived from an EMBL/GenBank/DDBJ whole genome shotgun (WGS) entry which is preliminary data.</text>
</comment>
<feature type="chain" id="PRO_5046151359" description="histidine kinase" evidence="10">
    <location>
        <begin position="23"/>
        <end position="765"/>
    </location>
</feature>
<dbReference type="Gene3D" id="3.30.565.10">
    <property type="entry name" value="Histidine kinase-like ATPase, C-terminal domain"/>
    <property type="match status" value="1"/>
</dbReference>
<dbReference type="InterPro" id="IPR011990">
    <property type="entry name" value="TPR-like_helical_dom_sf"/>
</dbReference>
<dbReference type="PANTHER" id="PTHR41523:SF8">
    <property type="entry name" value="ETHYLENE RESPONSE SENSOR PROTEIN"/>
    <property type="match status" value="1"/>
</dbReference>
<dbReference type="Gene3D" id="3.30.450.20">
    <property type="entry name" value="PAS domain"/>
    <property type="match status" value="1"/>
</dbReference>
<dbReference type="PANTHER" id="PTHR41523">
    <property type="entry name" value="TWO-COMPONENT SYSTEM SENSOR PROTEIN"/>
    <property type="match status" value="1"/>
</dbReference>
<keyword evidence="13" id="KW-1185">Reference proteome</keyword>
<accession>A0ABS3QJZ5</accession>
<evidence type="ECO:0000256" key="5">
    <source>
        <dbReference type="ARBA" id="ARBA00022741"/>
    </source>
</evidence>
<keyword evidence="9" id="KW-0175">Coiled coil</keyword>
<dbReference type="InterPro" id="IPR011495">
    <property type="entry name" value="Sig_transdc_His_kin_sub2_dim/P"/>
</dbReference>
<keyword evidence="4" id="KW-0808">Transferase</keyword>
<protein>
    <recommendedName>
        <fullName evidence="2">histidine kinase</fullName>
        <ecNumber evidence="2">2.7.13.3</ecNumber>
    </recommendedName>
</protein>
<dbReference type="PROSITE" id="PS50005">
    <property type="entry name" value="TPR"/>
    <property type="match status" value="1"/>
</dbReference>
<evidence type="ECO:0000256" key="1">
    <source>
        <dbReference type="ARBA" id="ARBA00000085"/>
    </source>
</evidence>
<keyword evidence="7" id="KW-0067">ATP-binding</keyword>
<evidence type="ECO:0000256" key="10">
    <source>
        <dbReference type="SAM" id="SignalP"/>
    </source>
</evidence>
<keyword evidence="10" id="KW-0732">Signal</keyword>
<feature type="coiled-coil region" evidence="9">
    <location>
        <begin position="514"/>
        <end position="545"/>
    </location>
</feature>
<dbReference type="SUPFAM" id="SSF55874">
    <property type="entry name" value="ATPase domain of HSP90 chaperone/DNA topoisomerase II/histidine kinase"/>
    <property type="match status" value="1"/>
</dbReference>
<keyword evidence="6 12" id="KW-0418">Kinase</keyword>
<evidence type="ECO:0000256" key="8">
    <source>
        <dbReference type="PROSITE-ProRule" id="PRU00339"/>
    </source>
</evidence>
<dbReference type="SUPFAM" id="SSF48452">
    <property type="entry name" value="TPR-like"/>
    <property type="match status" value="3"/>
</dbReference>
<dbReference type="RefSeq" id="WP_208177278.1">
    <property type="nucleotide sequence ID" value="NZ_JAGETZ010000012.1"/>
</dbReference>
<evidence type="ECO:0000313" key="12">
    <source>
        <dbReference type="EMBL" id="MBO2011585.1"/>
    </source>
</evidence>
<dbReference type="Pfam" id="PF07568">
    <property type="entry name" value="HisKA_2"/>
    <property type="match status" value="1"/>
</dbReference>
<evidence type="ECO:0000256" key="4">
    <source>
        <dbReference type="ARBA" id="ARBA00022679"/>
    </source>
</evidence>
<dbReference type="GO" id="GO:0016301">
    <property type="term" value="F:kinase activity"/>
    <property type="evidence" value="ECO:0007669"/>
    <property type="project" value="UniProtKB-KW"/>
</dbReference>
<keyword evidence="3" id="KW-0597">Phosphoprotein</keyword>
<dbReference type="EMBL" id="JAGETZ010000012">
    <property type="protein sequence ID" value="MBO2011585.1"/>
    <property type="molecule type" value="Genomic_DNA"/>
</dbReference>
<gene>
    <name evidence="12" type="ORF">J4E00_21140</name>
</gene>
<dbReference type="InterPro" id="IPR036890">
    <property type="entry name" value="HATPase_C_sf"/>
</dbReference>
<sequence length="765" mass="86047">MIKSFLLLLLACSIGASSWAEALHPAPSKAVVDSLKTKLRHSAPNSTERLEVLLDLSSALIARNEQLDTELDSAYYYSKQAEALSTALQVASGKIRSLQALGRLGIISKQEKDARSLLQESIRLSRQLGDKQLEAQGLNYLGNTYSPIAANLPLIITYFQQARTLYQQLGDKLEEAYLLESIAGQHILQGSPAQAIPELAQAIALYRSVGYKRLHYCYDLLLYAHRQAGDYRAALQYGLAALESAKATRDTADITLFYSRVSGIYKELNQLDKALLYNQKAFTSAMQPGREAYIMPIAGHISEILLLQHKPQPSLDILLRVVNNKAYRSKVTDQGQLLYYLARSYTALHLYAEAERCYTDMLRALKPSVKEVDRLLVYYNVGAFYWLTKKYPEARDYLTKSLDLATKVGTLPQVANIHLLLFKVDSVQANFPAAIAHYQQYKALNDSVFSTTKSKQIASLQIQYDTKKKEQNIALLTKQTQVQQAGLRQREWQRNATLGGAVLLLLLLGVSYNRSRLKRRSTQLLEQKQQEINQKNQSLEQVLGDKNDLLAEKEGLLVEKEWMLKEIHHRVKNNLQIVSELLDSQLDRLQEPQMQAIIRESQNRVQAMALVHQKLYQAQNLARVDMQEFIRELVEHLLTSFHHASVQEHLDIAPVELDVALATPLGLIINEAVTNSLKYAFPDSRLGTISIRLTQLPDQRYQLMLADDGIGLPAGFNLAASRSMGLTLIMGLSEQLEADLTFPQTQGVCICLEFEGTRKVPHAEA</sequence>
<comment type="catalytic activity">
    <reaction evidence="1">
        <text>ATP + protein L-histidine = ADP + protein N-phospho-L-histidine.</text>
        <dbReference type="EC" id="2.7.13.3"/>
    </reaction>
</comment>
<feature type="domain" description="Histidine kinase/HSP90-like ATPase" evidence="11">
    <location>
        <begin position="660"/>
        <end position="758"/>
    </location>
</feature>
<evidence type="ECO:0000256" key="9">
    <source>
        <dbReference type="SAM" id="Coils"/>
    </source>
</evidence>
<dbReference type="InterPro" id="IPR019734">
    <property type="entry name" value="TPR_rpt"/>
</dbReference>
<keyword evidence="5" id="KW-0547">Nucleotide-binding</keyword>
<proteinExistence type="predicted"/>
<evidence type="ECO:0000313" key="13">
    <source>
        <dbReference type="Proteomes" id="UP000664369"/>
    </source>
</evidence>
<keyword evidence="8" id="KW-0802">TPR repeat</keyword>
<dbReference type="Pfam" id="PF13424">
    <property type="entry name" value="TPR_12"/>
    <property type="match status" value="1"/>
</dbReference>